<accession>A0A3G5AJE1</accession>
<reference evidence="2" key="1">
    <citation type="submission" date="2018-10" db="EMBL/GenBank/DDBJ databases">
        <title>Hidden diversity of soil giant viruses.</title>
        <authorList>
            <person name="Schulz F."/>
            <person name="Alteio L."/>
            <person name="Goudeau D."/>
            <person name="Ryan E.M."/>
            <person name="Malmstrom R.R."/>
            <person name="Blanchard J."/>
            <person name="Woyke T."/>
        </authorList>
    </citation>
    <scope>NUCLEOTIDE SEQUENCE</scope>
    <source>
        <strain evidence="2">SYV1</strain>
    </source>
</reference>
<feature type="domain" description="DUF5672" evidence="1">
    <location>
        <begin position="86"/>
        <end position="230"/>
    </location>
</feature>
<evidence type="ECO:0000259" key="1">
    <source>
        <dbReference type="Pfam" id="PF18922"/>
    </source>
</evidence>
<proteinExistence type="predicted"/>
<name>A0A3G5AJE1_9VIRU</name>
<dbReference type="Pfam" id="PF18922">
    <property type="entry name" value="DUF5672"/>
    <property type="match status" value="1"/>
</dbReference>
<dbReference type="InterPro" id="IPR043729">
    <property type="entry name" value="DUF5672"/>
</dbReference>
<sequence>MDSIQHYLPEFRRYFDTLCIPLHSDKACVIIEPRAHSCLELVVKNVMYFVGSEWSLYIFHSKQNEEFVKNMLGPTQMPHVHLIRLTQTNFTLRDYNLLLTSEFWWNWIEAEHVLIFQTDSYMRRPGIQEFIDKKYAFIGAPWDTSFAGRWCPDILRQGGNGGFSLRLKSKMLQVIRQFPYQTNGLYETSHNEDIYYNRCLHSLGASLPSIEHSKQFSVESLYYENPVGVHKWWCSVADKNHTLSVLSLRNPLTNEFEMEGTNMDEKQTTLLASVSIPTTYKSFLIYDASCTWEHDYIQDFVTDREGHSLVTTVYVTNLDTLIPLPEMVHHSILVFSSNKYSLQVILKLVKILKPRVIIHLSDSGGLRPEFVILSQYTRLLLRHYYFNHYRLNNRLSNVIHIPLGYMSSMFPSRQPLYRLAFKSASERTFTYCSVGIPKVAMEEALNAFKNVFVDTTRYPFQLIEHASIEDASIHYQNSIFVLFSKQEGVLTHILESFALYESMFCGAIPVVLASKQELETYCGSQGSQEIQGKEGMLISIPPIVYASSWTEAASTCQTFLSTHSYCERQKEVHTWLKTTLERIQSQIVSSLNE</sequence>
<gene>
    <name evidence="2" type="ORF">Sylvanvirus8_20</name>
</gene>
<organism evidence="2">
    <name type="scientific">Sylvanvirus sp</name>
    <dbReference type="NCBI Taxonomy" id="2487774"/>
    <lineage>
        <taxon>Viruses</taxon>
    </lineage>
</organism>
<evidence type="ECO:0000313" key="2">
    <source>
        <dbReference type="EMBL" id="AYV86764.1"/>
    </source>
</evidence>
<dbReference type="EMBL" id="MK072514">
    <property type="protein sequence ID" value="AYV86764.1"/>
    <property type="molecule type" value="Genomic_DNA"/>
</dbReference>
<protein>
    <recommendedName>
        <fullName evidence="1">DUF5672 domain-containing protein</fullName>
    </recommendedName>
</protein>